<evidence type="ECO:0000313" key="3">
    <source>
        <dbReference type="EMBL" id="CAB4801474.1"/>
    </source>
</evidence>
<dbReference type="EMBL" id="CAFAAK010000119">
    <property type="protein sequence ID" value="CAB4801474.1"/>
    <property type="molecule type" value="Genomic_DNA"/>
</dbReference>
<sequence>MSAFTGKQVLVTGAASGIGEATARLLRNEGAHVLITDINDELGAAVAAEIGADYQHLDVRDSAAWVAIAASRPWDFAVLNAGAGARFEDLREVPDELFETVMDTNIGGVFYGTRELFRSMADRGGAISVTSSIAGLAAHTQSPIYGASKWATIGWIRSIAPSLFEKGVILNGVCPGLVDTPILGPGGGERMRQMGFKVIDAIEVAQAHLASLQHQEPGTIFTVQAEVPVGIQALQPVAGYQG</sequence>
<gene>
    <name evidence="3" type="ORF">UFOPK3024_00631</name>
</gene>
<dbReference type="PRINTS" id="PR00081">
    <property type="entry name" value="GDHRDH"/>
</dbReference>
<evidence type="ECO:0000256" key="1">
    <source>
        <dbReference type="ARBA" id="ARBA00006484"/>
    </source>
</evidence>
<dbReference type="Gene3D" id="3.40.50.720">
    <property type="entry name" value="NAD(P)-binding Rossmann-like Domain"/>
    <property type="match status" value="1"/>
</dbReference>
<dbReference type="GO" id="GO:0016491">
    <property type="term" value="F:oxidoreductase activity"/>
    <property type="evidence" value="ECO:0007669"/>
    <property type="project" value="UniProtKB-KW"/>
</dbReference>
<dbReference type="CDD" id="cd05233">
    <property type="entry name" value="SDR_c"/>
    <property type="match status" value="1"/>
</dbReference>
<dbReference type="InterPro" id="IPR002347">
    <property type="entry name" value="SDR_fam"/>
</dbReference>
<organism evidence="3">
    <name type="scientific">freshwater metagenome</name>
    <dbReference type="NCBI Taxonomy" id="449393"/>
    <lineage>
        <taxon>unclassified sequences</taxon>
        <taxon>metagenomes</taxon>
        <taxon>ecological metagenomes</taxon>
    </lineage>
</organism>
<dbReference type="PANTHER" id="PTHR43180">
    <property type="entry name" value="3-OXOACYL-(ACYL-CARRIER-PROTEIN) REDUCTASE (AFU_ORTHOLOGUE AFUA_6G11210)"/>
    <property type="match status" value="1"/>
</dbReference>
<protein>
    <submittedName>
        <fullName evidence="3">Unannotated protein</fullName>
    </submittedName>
</protein>
<comment type="similarity">
    <text evidence="1">Belongs to the short-chain dehydrogenases/reductases (SDR) family.</text>
</comment>
<dbReference type="SUPFAM" id="SSF51735">
    <property type="entry name" value="NAD(P)-binding Rossmann-fold domains"/>
    <property type="match status" value="1"/>
</dbReference>
<proteinExistence type="inferred from homology"/>
<dbReference type="InterPro" id="IPR036291">
    <property type="entry name" value="NAD(P)-bd_dom_sf"/>
</dbReference>
<dbReference type="PANTHER" id="PTHR43180:SF66">
    <property type="entry name" value="SHORT-CHAIN DEHYDROGENASE_REDUCTASE FAMILY PROTEIN"/>
    <property type="match status" value="1"/>
</dbReference>
<dbReference type="Pfam" id="PF00106">
    <property type="entry name" value="adh_short"/>
    <property type="match status" value="1"/>
</dbReference>
<accession>A0A6J6Y0W1</accession>
<reference evidence="3" key="1">
    <citation type="submission" date="2020-05" db="EMBL/GenBank/DDBJ databases">
        <authorList>
            <person name="Chiriac C."/>
            <person name="Salcher M."/>
            <person name="Ghai R."/>
            <person name="Kavagutti S V."/>
        </authorList>
    </citation>
    <scope>NUCLEOTIDE SEQUENCE</scope>
</reference>
<evidence type="ECO:0000256" key="2">
    <source>
        <dbReference type="ARBA" id="ARBA00023002"/>
    </source>
</evidence>
<dbReference type="PROSITE" id="PS00061">
    <property type="entry name" value="ADH_SHORT"/>
    <property type="match status" value="1"/>
</dbReference>
<name>A0A6J6Y0W1_9ZZZZ</name>
<dbReference type="AlphaFoldDB" id="A0A6J6Y0W1"/>
<dbReference type="InterPro" id="IPR020904">
    <property type="entry name" value="Sc_DH/Rdtase_CS"/>
</dbReference>
<keyword evidence="2" id="KW-0560">Oxidoreductase</keyword>